<keyword evidence="3 6" id="KW-0732">Signal</keyword>
<dbReference type="Gene3D" id="1.25.40.390">
    <property type="match status" value="1"/>
</dbReference>
<evidence type="ECO:0000256" key="6">
    <source>
        <dbReference type="SAM" id="SignalP"/>
    </source>
</evidence>
<dbReference type="InterPro" id="IPR012944">
    <property type="entry name" value="SusD_RagB_dom"/>
</dbReference>
<reference evidence="9 10" key="1">
    <citation type="submission" date="2020-05" db="EMBL/GenBank/DDBJ databases">
        <title>Distinct polysaccharide utilization as determinants for interspecies competition between intestinal Prevotella spp.</title>
        <authorList>
            <person name="Galvez E.J.C."/>
            <person name="Iljazovic A."/>
            <person name="Strowig T."/>
        </authorList>
    </citation>
    <scope>NUCLEOTIDE SEQUENCE [LARGE SCALE GENOMIC DNA]</scope>
    <source>
        <strain evidence="9 10">PROD</strain>
    </source>
</reference>
<keyword evidence="5" id="KW-0998">Cell outer membrane</keyword>
<feature type="domain" description="RagB/SusD" evidence="7">
    <location>
        <begin position="356"/>
        <end position="520"/>
    </location>
</feature>
<evidence type="ECO:0000256" key="1">
    <source>
        <dbReference type="ARBA" id="ARBA00004442"/>
    </source>
</evidence>
<evidence type="ECO:0000259" key="8">
    <source>
        <dbReference type="Pfam" id="PF14322"/>
    </source>
</evidence>
<evidence type="ECO:0000256" key="2">
    <source>
        <dbReference type="ARBA" id="ARBA00006275"/>
    </source>
</evidence>
<feature type="domain" description="SusD-like N-terminal" evidence="8">
    <location>
        <begin position="121"/>
        <end position="252"/>
    </location>
</feature>
<proteinExistence type="inferred from homology"/>
<evidence type="ECO:0000256" key="4">
    <source>
        <dbReference type="ARBA" id="ARBA00023136"/>
    </source>
</evidence>
<dbReference type="GeneID" id="82157880"/>
<dbReference type="InterPro" id="IPR033985">
    <property type="entry name" value="SusD-like_N"/>
</dbReference>
<dbReference type="EMBL" id="JABKKE010000013">
    <property type="protein sequence ID" value="NPE14437.1"/>
    <property type="molecule type" value="Genomic_DNA"/>
</dbReference>
<accession>A0ABX2AUL2</accession>
<comment type="similarity">
    <text evidence="2">Belongs to the SusD family.</text>
</comment>
<feature type="chain" id="PRO_5046836387" evidence="6">
    <location>
        <begin position="22"/>
        <end position="544"/>
    </location>
</feature>
<evidence type="ECO:0000256" key="3">
    <source>
        <dbReference type="ARBA" id="ARBA00022729"/>
    </source>
</evidence>
<comment type="subcellular location">
    <subcellularLocation>
        <location evidence="1">Cell outer membrane</location>
    </subcellularLocation>
</comment>
<dbReference type="InterPro" id="IPR011990">
    <property type="entry name" value="TPR-like_helical_dom_sf"/>
</dbReference>
<organism evidence="9 10">
    <name type="scientific">Xylanibacter rodentium</name>
    <dbReference type="NCBI Taxonomy" id="2736289"/>
    <lineage>
        <taxon>Bacteria</taxon>
        <taxon>Pseudomonadati</taxon>
        <taxon>Bacteroidota</taxon>
        <taxon>Bacteroidia</taxon>
        <taxon>Bacteroidales</taxon>
        <taxon>Prevotellaceae</taxon>
        <taxon>Xylanibacter</taxon>
    </lineage>
</organism>
<keyword evidence="4" id="KW-0472">Membrane</keyword>
<dbReference type="Proteomes" id="UP001193734">
    <property type="component" value="Unassembled WGS sequence"/>
</dbReference>
<keyword evidence="10" id="KW-1185">Reference proteome</keyword>
<dbReference type="SUPFAM" id="SSF48452">
    <property type="entry name" value="TPR-like"/>
    <property type="match status" value="1"/>
</dbReference>
<name>A0ABX2AUL2_9BACT</name>
<dbReference type="Pfam" id="PF14322">
    <property type="entry name" value="SusD-like_3"/>
    <property type="match status" value="1"/>
</dbReference>
<protein>
    <submittedName>
        <fullName evidence="9">RagB/SusD family nutrient uptake outer membrane protein</fullName>
    </submittedName>
</protein>
<comment type="caution">
    <text evidence="9">The sequence shown here is derived from an EMBL/GenBank/DDBJ whole genome shotgun (WGS) entry which is preliminary data.</text>
</comment>
<feature type="signal peptide" evidence="6">
    <location>
        <begin position="1"/>
        <end position="21"/>
    </location>
</feature>
<evidence type="ECO:0000259" key="7">
    <source>
        <dbReference type="Pfam" id="PF07980"/>
    </source>
</evidence>
<dbReference type="PROSITE" id="PS51257">
    <property type="entry name" value="PROKAR_LIPOPROTEIN"/>
    <property type="match status" value="1"/>
</dbReference>
<sequence length="544" mass="60294">MKNIYKSIFPMLCLAASVSLSSCIDETVPEDDYATTDQVGASSSALEASLNGIPTQMTEGYLVYKGEQVDETDMGYPQFMIALTEMLGDMYPGGEPGYDHYRAYNTLEGTVLSETSYFSYLPWFTLYQFVKTANDVIGAVDLESATDQQKGLLGSAYAARAFDYYMLMTLFEPVENKYTDCSKVLGLTVPIVTEETTGEIAKNNPRVSHEEMVKFILSDLDKAIGCLSVTDAKSRRLPGLAAAYAIRAKVHLWDKDYENAAKYARMAIDASGATPMSETEWTDPTTGFAKACPSWLWYINYSGESMRNLANFVGWMSPEAAWGYGELTMPCIDKSLYDKIGSKDFRKNVFINPGKFAYYDYKTSHDRDFVENAPDYMAVKFRCLNGNNSTYSIGGATDVPVLRVEEMYLIEAEAVGASKSVAEGVALLNDFMKSYRDPAYNYTGTDLRNFQIEVLTQMRIEFWGEGNAFASAKRLKPNVIQNYDGTNAPADPYKINCEGIKPNWTLCIPISEVNANRALNGYNNPNPSVAVEGPTPIGQFASGK</sequence>
<dbReference type="RefSeq" id="WP_172323460.1">
    <property type="nucleotide sequence ID" value="NZ_CASGIA010000030.1"/>
</dbReference>
<evidence type="ECO:0000256" key="5">
    <source>
        <dbReference type="ARBA" id="ARBA00023237"/>
    </source>
</evidence>
<evidence type="ECO:0000313" key="10">
    <source>
        <dbReference type="Proteomes" id="UP001193734"/>
    </source>
</evidence>
<evidence type="ECO:0000313" key="9">
    <source>
        <dbReference type="EMBL" id="NPE14437.1"/>
    </source>
</evidence>
<dbReference type="Pfam" id="PF07980">
    <property type="entry name" value="SusD_RagB"/>
    <property type="match status" value="1"/>
</dbReference>
<gene>
    <name evidence="9" type="ORF">HPS55_08875</name>
</gene>